<feature type="compositionally biased region" description="Basic and acidic residues" evidence="2">
    <location>
        <begin position="834"/>
        <end position="857"/>
    </location>
</feature>
<feature type="region of interest" description="Disordered" evidence="2">
    <location>
        <begin position="1395"/>
        <end position="1447"/>
    </location>
</feature>
<feature type="region of interest" description="Disordered" evidence="2">
    <location>
        <begin position="544"/>
        <end position="602"/>
    </location>
</feature>
<accession>A0ABM0JJK2</accession>
<protein>
    <submittedName>
        <fullName evidence="5">BMP-2-inducible protein kinase</fullName>
    </submittedName>
</protein>
<organism evidence="4 5">
    <name type="scientific">Aplysia californica</name>
    <name type="common">California sea hare</name>
    <dbReference type="NCBI Taxonomy" id="6500"/>
    <lineage>
        <taxon>Eukaryota</taxon>
        <taxon>Metazoa</taxon>
        <taxon>Spiralia</taxon>
        <taxon>Lophotrochozoa</taxon>
        <taxon>Mollusca</taxon>
        <taxon>Gastropoda</taxon>
        <taxon>Heterobranchia</taxon>
        <taxon>Euthyneura</taxon>
        <taxon>Tectipleura</taxon>
        <taxon>Aplysiida</taxon>
        <taxon>Aplysioidea</taxon>
        <taxon>Aplysiidae</taxon>
        <taxon>Aplysia</taxon>
    </lineage>
</organism>
<feature type="region of interest" description="Disordered" evidence="2">
    <location>
        <begin position="293"/>
        <end position="389"/>
    </location>
</feature>
<feature type="compositionally biased region" description="Polar residues" evidence="2">
    <location>
        <begin position="1019"/>
        <end position="1035"/>
    </location>
</feature>
<feature type="compositionally biased region" description="Polar residues" evidence="2">
    <location>
        <begin position="428"/>
        <end position="437"/>
    </location>
</feature>
<evidence type="ECO:0000313" key="4">
    <source>
        <dbReference type="Proteomes" id="UP000694888"/>
    </source>
</evidence>
<dbReference type="RefSeq" id="XP_005095146.1">
    <property type="nucleotide sequence ID" value="XM_005095089.3"/>
</dbReference>
<gene>
    <name evidence="5" type="primary">LOC101853451</name>
</gene>
<feature type="region of interest" description="Disordered" evidence="2">
    <location>
        <begin position="692"/>
        <end position="771"/>
    </location>
</feature>
<dbReference type="InterPro" id="IPR000719">
    <property type="entry name" value="Prot_kinase_dom"/>
</dbReference>
<evidence type="ECO:0000313" key="5">
    <source>
        <dbReference type="RefSeq" id="XP_005095146.1"/>
    </source>
</evidence>
<feature type="compositionally biased region" description="Polar residues" evidence="2">
    <location>
        <begin position="324"/>
        <end position="342"/>
    </location>
</feature>
<dbReference type="InterPro" id="IPR008271">
    <property type="entry name" value="Ser/Thr_kinase_AS"/>
</dbReference>
<feature type="region of interest" description="Disordered" evidence="2">
    <location>
        <begin position="624"/>
        <end position="644"/>
    </location>
</feature>
<dbReference type="SUPFAM" id="SSF56112">
    <property type="entry name" value="Protein kinase-like (PK-like)"/>
    <property type="match status" value="1"/>
</dbReference>
<feature type="domain" description="Protein kinase" evidence="3">
    <location>
        <begin position="25"/>
        <end position="290"/>
    </location>
</feature>
<evidence type="ECO:0000259" key="3">
    <source>
        <dbReference type="PROSITE" id="PS50011"/>
    </source>
</evidence>
<evidence type="ECO:0000256" key="2">
    <source>
        <dbReference type="SAM" id="MobiDB-lite"/>
    </source>
</evidence>
<dbReference type="Gene3D" id="1.10.510.10">
    <property type="entry name" value="Transferase(Phosphotransferase) domain 1"/>
    <property type="match status" value="1"/>
</dbReference>
<dbReference type="Pfam" id="PF00069">
    <property type="entry name" value="Pkinase"/>
    <property type="match status" value="1"/>
</dbReference>
<dbReference type="SMART" id="SM00220">
    <property type="entry name" value="S_TKc"/>
    <property type="match status" value="1"/>
</dbReference>
<dbReference type="CDD" id="cd14037">
    <property type="entry name" value="STKc_NAK_like"/>
    <property type="match status" value="1"/>
</dbReference>
<dbReference type="PROSITE" id="PS50011">
    <property type="entry name" value="PROTEIN_KINASE_DOM"/>
    <property type="match status" value="1"/>
</dbReference>
<feature type="compositionally biased region" description="Low complexity" evidence="2">
    <location>
        <begin position="565"/>
        <end position="578"/>
    </location>
</feature>
<feature type="compositionally biased region" description="Basic and acidic residues" evidence="2">
    <location>
        <begin position="715"/>
        <end position="733"/>
    </location>
</feature>
<reference evidence="5" key="1">
    <citation type="submission" date="2025-08" db="UniProtKB">
        <authorList>
            <consortium name="RefSeq"/>
        </authorList>
    </citation>
    <scope>IDENTIFICATION</scope>
</reference>
<keyword evidence="5" id="KW-0808">Transferase</keyword>
<keyword evidence="5" id="KW-0418">Kinase</keyword>
<dbReference type="PANTHER" id="PTHR47907:SF4">
    <property type="entry name" value="BMP-2-INDUCIBLE PROTEIN KINASE ISOFORM X1"/>
    <property type="match status" value="1"/>
</dbReference>
<feature type="compositionally biased region" description="Low complexity" evidence="2">
    <location>
        <begin position="1088"/>
        <end position="1103"/>
    </location>
</feature>
<feature type="compositionally biased region" description="Polar residues" evidence="2">
    <location>
        <begin position="1062"/>
        <end position="1081"/>
    </location>
</feature>
<dbReference type="Proteomes" id="UP000694888">
    <property type="component" value="Unplaced"/>
</dbReference>
<evidence type="ECO:0000256" key="1">
    <source>
        <dbReference type="SAM" id="Coils"/>
    </source>
</evidence>
<feature type="compositionally biased region" description="Low complexity" evidence="2">
    <location>
        <begin position="1048"/>
        <end position="1061"/>
    </location>
</feature>
<feature type="region of interest" description="Disordered" evidence="2">
    <location>
        <begin position="1486"/>
        <end position="1569"/>
    </location>
</feature>
<sequence>MKKLFSSNQQSPHIGKTFQIGRFSVVVDEVIAEGGFAVVFLVKNANGGRLALKRMYVNNDRDLAVCQKEIKIMKDLSGHKNIIRYIESSITVTQNRVYEVLILMQYCRGSVIQAMNDRIESGFSEPEILKIFCDVCEAVSRLHHCQTPIIHRDLKIENILCGEGGNYVLCDFGSATGRVMDPSQQKITTIEEEIQKYTTLSYRSPEMVDLYGGIPISTKADIWALGCLLYKLCFFTLPFGESSLAIQSSNYTVPDSHRYSSSLLSLIAFMLEKDPVKRPDIFQVSSVAFQITGRPNPVPNMNSTRVPDLKSLPSPITETEAKQIKSTSQKSDISSGTPNMEGTTVAPRQRPRGQAAATTATLGLPIQTSIAPRRRPTASNPNTPVDVGPQPIPSPQYPGQVGVAVSPMYPSPQQTSPLASVPQANVPAPQSAQSFYAHQQQQFMPPQHPVGMYQMYPNAVQQQQIQQQQLQLQQQQLQQQQHQLQQQQHLQQQQQLQQQQKLSNTFTAPHGDKGASGERLANNAVKTGQLIQIEDDINAGNKAKFDSVSHSHSDHSFKRPKPPYSKQLSSSEQTPSSSVLLNPPADSKVNRHRRNVSDTSFLTMGGKGSAFRAYHGAQLTAPADVKSKSATTTPISSPPPLGSQRFARPVSADLAEWNPFGDDNFGAETDDMMFGEEFDKIRRGSNTSISNVKSREDLVMSGSDSSDPFCNAPFKKTDKNKEDSSDDESVKDKKQARKAVSKSKQKASRADQSSTSENQVPSEARSGRDFLGAGQLRAALARAKYSQLIDSDDTEDPDSTRSRHVSMKDPHLIHDRVPHLGVAPEPVHKPPLRNRKESSSSYAEEDHPSTKAAEKDDFGYQELDDEFGSRPVEAVGSFSAKTNNASEAVSSSSSSQFLPTSDRIVGHEYGVRPLLDDDELQDEFVMQAQVWSKPVSESLNDSQQVVNGTSGHVLQSAVQHKAPVEQGSGHMFSASEAAEGDILNPSAMTTSSSSLISPELDDGLDVFSAAPFKVKLSKRSTPASGTSSVIQQPSTDVFDGAPFKPKWSRSNSSSAVTSPSSCQAAPGSSTTQAPGQQQQDVFGSAPFSTSLSPTSGPSSSTVSPSMEDIMYIATPDEALPGTAIVSQFGSCTVDPSSVQVSSSATGVAGSHAHSMAGGPAMYGEDKMDASGDSGFRNIPEDPFGAVPLNKAMKRSIRKNQSLQKSTVGPSPMKAFPPSNIPQAIVTQSIAALAHNSNTRQSETDNQQMAFSNQSEYFRTSPLRDNLPGVDYVAGCPQARGAATDNVALQRKALASPQVTMPFARYNVAQNSSVVNQRVAQDLVHQKQLPATSYQPVAQMVQGNVLLQSPPHQKAGQAPPLQKAVTPQGLQMNSQYVADSRNESSSLFYQGLQNSQSIPSVHPAPPHHSNIASGQPVVRSAQRPGDLPVTSARSAPTKPPAWSGVDQDEADWDQAHYEDESKYQRLKIRSAPKRASRDVSTAAFANMSFNDEEELDSPSQDSSSSAKGSASPASNLQSSSTWGEPSPGGVREVGRPVVSALPAGYDSGTWPRKHKRSTPKAEPFTVSKRL</sequence>
<keyword evidence="4" id="KW-1185">Reference proteome</keyword>
<dbReference type="GO" id="GO:0016301">
    <property type="term" value="F:kinase activity"/>
    <property type="evidence" value="ECO:0007669"/>
    <property type="project" value="UniProtKB-KW"/>
</dbReference>
<keyword evidence="1" id="KW-0175">Coiled coil</keyword>
<dbReference type="InterPro" id="IPR011009">
    <property type="entry name" value="Kinase-like_dom_sf"/>
</dbReference>
<dbReference type="GeneID" id="101853451"/>
<feature type="region of interest" description="Disordered" evidence="2">
    <location>
        <begin position="785"/>
        <end position="857"/>
    </location>
</feature>
<feature type="region of interest" description="Disordered" evidence="2">
    <location>
        <begin position="501"/>
        <end position="522"/>
    </location>
</feature>
<dbReference type="InterPro" id="IPR051744">
    <property type="entry name" value="AP2_assoc_SerThr_kinase"/>
</dbReference>
<feature type="coiled-coil region" evidence="1">
    <location>
        <begin position="458"/>
        <end position="497"/>
    </location>
</feature>
<name>A0ABM0JJK2_APLCA</name>
<feature type="region of interest" description="Disordered" evidence="2">
    <location>
        <begin position="411"/>
        <end position="437"/>
    </location>
</feature>
<dbReference type="PANTHER" id="PTHR47907">
    <property type="entry name" value="PROTEIN KINASE DOMAIN-CONTAINING PROTEIN"/>
    <property type="match status" value="1"/>
</dbReference>
<feature type="compositionally biased region" description="Basic residues" evidence="2">
    <location>
        <begin position="734"/>
        <end position="747"/>
    </location>
</feature>
<feature type="compositionally biased region" description="Basic and acidic residues" evidence="2">
    <location>
        <begin position="798"/>
        <end position="818"/>
    </location>
</feature>
<feature type="compositionally biased region" description="Low complexity" evidence="2">
    <location>
        <begin position="1496"/>
        <end position="1538"/>
    </location>
</feature>
<feature type="region of interest" description="Disordered" evidence="2">
    <location>
        <begin position="1017"/>
        <end position="1103"/>
    </location>
</feature>
<feature type="compositionally biased region" description="Basic and acidic residues" evidence="2">
    <location>
        <begin position="544"/>
        <end position="557"/>
    </location>
</feature>
<feature type="compositionally biased region" description="Polar residues" evidence="2">
    <location>
        <begin position="750"/>
        <end position="761"/>
    </location>
</feature>
<dbReference type="PROSITE" id="PS00108">
    <property type="entry name" value="PROTEIN_KINASE_ST"/>
    <property type="match status" value="1"/>
</dbReference>
<proteinExistence type="predicted"/>